<dbReference type="EMBL" id="CAJOAZ010002939">
    <property type="protein sequence ID" value="CAF3972166.1"/>
    <property type="molecule type" value="Genomic_DNA"/>
</dbReference>
<gene>
    <name evidence="1" type="ORF">JYZ213_LOCUS6343</name>
    <name evidence="2" type="ORF">OXD698_LOCUS27890</name>
</gene>
<sequence>MINFRKNNISVIAILPAFTQCYDDRQDRNGKGWFVTRDGFSYTPHFLNLDERMPNLIPYLDYNKLMNILSNPPQWLYPNLSCTNRKRFAHVDNCSQAEILPTDHSQVVLNLDAKSKYPNLTRNQMQELSLINVLNFLIN</sequence>
<evidence type="ECO:0000313" key="3">
    <source>
        <dbReference type="Proteomes" id="UP000663844"/>
    </source>
</evidence>
<reference evidence="2" key="1">
    <citation type="submission" date="2021-02" db="EMBL/GenBank/DDBJ databases">
        <authorList>
            <person name="Nowell W R."/>
        </authorList>
    </citation>
    <scope>NUCLEOTIDE SEQUENCE</scope>
</reference>
<dbReference type="Proteomes" id="UP000663844">
    <property type="component" value="Unassembled WGS sequence"/>
</dbReference>
<evidence type="ECO:0000313" key="1">
    <source>
        <dbReference type="EMBL" id="CAF0821615.1"/>
    </source>
</evidence>
<proteinExistence type="predicted"/>
<comment type="caution">
    <text evidence="2">The sequence shown here is derived from an EMBL/GenBank/DDBJ whole genome shotgun (WGS) entry which is preliminary data.</text>
</comment>
<organism evidence="2 3">
    <name type="scientific">Adineta steineri</name>
    <dbReference type="NCBI Taxonomy" id="433720"/>
    <lineage>
        <taxon>Eukaryota</taxon>
        <taxon>Metazoa</taxon>
        <taxon>Spiralia</taxon>
        <taxon>Gnathifera</taxon>
        <taxon>Rotifera</taxon>
        <taxon>Eurotatoria</taxon>
        <taxon>Bdelloidea</taxon>
        <taxon>Adinetida</taxon>
        <taxon>Adinetidae</taxon>
        <taxon>Adineta</taxon>
    </lineage>
</organism>
<dbReference type="EMBL" id="CAJNOG010000039">
    <property type="protein sequence ID" value="CAF0821615.1"/>
    <property type="molecule type" value="Genomic_DNA"/>
</dbReference>
<evidence type="ECO:0000313" key="2">
    <source>
        <dbReference type="EMBL" id="CAF3972166.1"/>
    </source>
</evidence>
<name>A0A819M152_9BILA</name>
<dbReference type="AlphaFoldDB" id="A0A819M152"/>
<dbReference type="Proteomes" id="UP000663845">
    <property type="component" value="Unassembled WGS sequence"/>
</dbReference>
<protein>
    <submittedName>
        <fullName evidence="2">Uncharacterized protein</fullName>
    </submittedName>
</protein>
<accession>A0A819M152</accession>